<dbReference type="SUPFAM" id="SSF51735">
    <property type="entry name" value="NAD(P)-binding Rossmann-fold domains"/>
    <property type="match status" value="1"/>
</dbReference>
<comment type="caution">
    <text evidence="4">The sequence shown here is derived from an EMBL/GenBank/DDBJ whole genome shotgun (WGS) entry which is preliminary data.</text>
</comment>
<dbReference type="Proteomes" id="UP000053831">
    <property type="component" value="Unassembled WGS sequence"/>
</dbReference>
<dbReference type="PANTHER" id="PTHR10366">
    <property type="entry name" value="NAD DEPENDENT EPIMERASE/DEHYDRATASE"/>
    <property type="match status" value="1"/>
</dbReference>
<gene>
    <name evidence="4" type="ORF">ESCO_001727</name>
</gene>
<dbReference type="STRING" id="150374.A0A0M8N3P7"/>
<dbReference type="Pfam" id="PF01370">
    <property type="entry name" value="Epimerase"/>
    <property type="match status" value="1"/>
</dbReference>
<protein>
    <submittedName>
        <fullName evidence="4">NADPH-dependent aldehyde reductase ARI1</fullName>
    </submittedName>
</protein>
<dbReference type="InterPro" id="IPR001509">
    <property type="entry name" value="Epimerase_deHydtase"/>
</dbReference>
<evidence type="ECO:0000256" key="1">
    <source>
        <dbReference type="ARBA" id="ARBA00023002"/>
    </source>
</evidence>
<feature type="domain" description="NAD-dependent epimerase/dehydratase" evidence="3">
    <location>
        <begin position="4"/>
        <end position="256"/>
    </location>
</feature>
<dbReference type="InterPro" id="IPR050425">
    <property type="entry name" value="NAD(P)_dehydrat-like"/>
</dbReference>
<sequence>MGKILVTGGSGFMAGHIIQRLLAAGHVVFTTVRSEDKAAQVRTTHAAHPSLRVLLSGDFVRPDAFDSVLAQLAPERLDVVLHTASPFQFDWSDPQTQAVDAAVNGVKSIFAAVAAHAPSVRRVVMTSSFAVLTNENRVFDPTFVYDEQSWNAGTADINIFDGFAYLVSKVSAERAAWAFMEERKPSFDLVTVCQGTTFGPPLHHVTSLSELNFSGRWVAGLLRGEWKTEIPSTGPTTEWTDVRDAAEAHLRAMDLPPAPPGHRRRLLPITGRGCHHDMARFARDHFPELAHILPGPDVKGGEMPPEDQFCKFNNTETLKLLEGMQWTSLETCVVDTIKVLKHCVV</sequence>
<keyword evidence="1" id="KW-0560">Oxidoreductase</keyword>
<comment type="similarity">
    <text evidence="2">Belongs to the NAD(P)-dependent epimerase/dehydratase family. Dihydroflavonol-4-reductase subfamily.</text>
</comment>
<organism evidence="4 5">
    <name type="scientific">Escovopsis weberi</name>
    <dbReference type="NCBI Taxonomy" id="150374"/>
    <lineage>
        <taxon>Eukaryota</taxon>
        <taxon>Fungi</taxon>
        <taxon>Dikarya</taxon>
        <taxon>Ascomycota</taxon>
        <taxon>Pezizomycotina</taxon>
        <taxon>Sordariomycetes</taxon>
        <taxon>Hypocreomycetidae</taxon>
        <taxon>Hypocreales</taxon>
        <taxon>Hypocreaceae</taxon>
        <taxon>Escovopsis</taxon>
    </lineage>
</organism>
<dbReference type="AlphaFoldDB" id="A0A0M8N3P7"/>
<dbReference type="Gene3D" id="3.40.50.720">
    <property type="entry name" value="NAD(P)-binding Rossmann-like Domain"/>
    <property type="match status" value="1"/>
</dbReference>
<dbReference type="GO" id="GO:0016616">
    <property type="term" value="F:oxidoreductase activity, acting on the CH-OH group of donors, NAD or NADP as acceptor"/>
    <property type="evidence" value="ECO:0007669"/>
    <property type="project" value="TreeGrafter"/>
</dbReference>
<dbReference type="InterPro" id="IPR036291">
    <property type="entry name" value="NAD(P)-bd_dom_sf"/>
</dbReference>
<dbReference type="OrthoDB" id="2735536at2759"/>
<evidence type="ECO:0000256" key="2">
    <source>
        <dbReference type="ARBA" id="ARBA00023445"/>
    </source>
</evidence>
<evidence type="ECO:0000313" key="5">
    <source>
        <dbReference type="Proteomes" id="UP000053831"/>
    </source>
</evidence>
<evidence type="ECO:0000313" key="4">
    <source>
        <dbReference type="EMBL" id="KOS22537.1"/>
    </source>
</evidence>
<evidence type="ECO:0000259" key="3">
    <source>
        <dbReference type="Pfam" id="PF01370"/>
    </source>
</evidence>
<reference evidence="4 5" key="1">
    <citation type="submission" date="2015-07" db="EMBL/GenBank/DDBJ databases">
        <title>The genome of the fungus Escovopsis weberi, a specialized disease agent of ant agriculture.</title>
        <authorList>
            <person name="de Man T.J."/>
            <person name="Stajich J.E."/>
            <person name="Kubicek C.P."/>
            <person name="Chenthamara K."/>
            <person name="Atanasova L."/>
            <person name="Druzhinina I.S."/>
            <person name="Birnbaum S."/>
            <person name="Barribeau S.M."/>
            <person name="Teiling C."/>
            <person name="Suen G."/>
            <person name="Currie C."/>
            <person name="Gerardo N.M."/>
        </authorList>
    </citation>
    <scope>NUCLEOTIDE SEQUENCE [LARGE SCALE GENOMIC DNA]</scope>
</reference>
<dbReference type="EMBL" id="LGSR01000006">
    <property type="protein sequence ID" value="KOS22537.1"/>
    <property type="molecule type" value="Genomic_DNA"/>
</dbReference>
<proteinExistence type="inferred from homology"/>
<keyword evidence="5" id="KW-1185">Reference proteome</keyword>
<dbReference type="PANTHER" id="PTHR10366:SF564">
    <property type="entry name" value="STEROL-4-ALPHA-CARBOXYLATE 3-DEHYDROGENASE, DECARBOXYLATING"/>
    <property type="match status" value="1"/>
</dbReference>
<accession>A0A0M8N3P7</accession>
<name>A0A0M8N3P7_ESCWE</name>